<organism evidence="18 19">
    <name type="scientific">Orbilia brochopaga</name>
    <dbReference type="NCBI Taxonomy" id="3140254"/>
    <lineage>
        <taxon>Eukaryota</taxon>
        <taxon>Fungi</taxon>
        <taxon>Dikarya</taxon>
        <taxon>Ascomycota</taxon>
        <taxon>Pezizomycotina</taxon>
        <taxon>Orbiliomycetes</taxon>
        <taxon>Orbiliales</taxon>
        <taxon>Orbiliaceae</taxon>
        <taxon>Orbilia</taxon>
    </lineage>
</organism>
<evidence type="ECO:0000256" key="16">
    <source>
        <dbReference type="SAM" id="SignalP"/>
    </source>
</evidence>
<dbReference type="PRINTS" id="PR00765">
    <property type="entry name" value="CRBOXYPTASEA"/>
</dbReference>
<keyword evidence="9" id="KW-0378">Hydrolase</keyword>
<evidence type="ECO:0000256" key="8">
    <source>
        <dbReference type="ARBA" id="ARBA00022723"/>
    </source>
</evidence>
<accession>A0AAV9UVZ2</accession>
<dbReference type="GO" id="GO:0005576">
    <property type="term" value="C:extracellular region"/>
    <property type="evidence" value="ECO:0007669"/>
    <property type="project" value="UniProtKB-SubCell"/>
</dbReference>
<feature type="active site" description="Proton donor/acceptor" evidence="15">
    <location>
        <position position="399"/>
    </location>
</feature>
<gene>
    <name evidence="18" type="ORF">TWF696_006731</name>
</gene>
<comment type="function">
    <text evidence="2">Extracellular metalloprotease that contributes to pathogenicity.</text>
</comment>
<keyword evidence="12" id="KW-0482">Metalloprotease</keyword>
<dbReference type="SMART" id="SM00631">
    <property type="entry name" value="Zn_pept"/>
    <property type="match status" value="1"/>
</dbReference>
<keyword evidence="8" id="KW-0479">Metal-binding</keyword>
<feature type="signal peptide" evidence="16">
    <location>
        <begin position="1"/>
        <end position="16"/>
    </location>
</feature>
<sequence>MKLFAFLPFLAPLVSAAAISSAEKPITYDGYKVFRIDTHGRARGAVIEKMLQGLKAVQYNYDTDTNIEIAVAPEDLGKFERMRLDFEVLDEDLGASIRAEGGFHPGGEQRFASSLNQLRPGAFPDESWFRAYHSFNDHQQWLVDIQAGFPENSELIEVGKSFEGRIITALHLWGKDGKDAHKAVYWHGTVHAREWISTMVVEYNTYQIITNYLKNDTTITKVLDSYDFYILPVVNPDGFAHTQTGDRLWRKNRLKHPSSSCIGTDMNRNWPYKWETTGGSSTSPCSETFRGLSAGNTDEITALVKFSEKLAAKNGIKSYIDWHSFSQLILLPYGYSCNEHVPNYERQMELARGVASAIKQVRKTTFTPGETCPDLYKAVGGSTDWMQDVGKAEISWCIELHPSGGGANGFILPASQIEPAAKDLWAGMLYLLPTM</sequence>
<keyword evidence="19" id="KW-1185">Reference proteome</keyword>
<comment type="cofactor">
    <cofactor evidence="1">
        <name>Zn(2+)</name>
        <dbReference type="ChEBI" id="CHEBI:29105"/>
    </cofactor>
</comment>
<dbReference type="Gene3D" id="3.40.630.10">
    <property type="entry name" value="Zn peptidases"/>
    <property type="match status" value="1"/>
</dbReference>
<evidence type="ECO:0000256" key="12">
    <source>
        <dbReference type="ARBA" id="ARBA00023049"/>
    </source>
</evidence>
<evidence type="ECO:0000256" key="11">
    <source>
        <dbReference type="ARBA" id="ARBA00023026"/>
    </source>
</evidence>
<dbReference type="GO" id="GO:0004181">
    <property type="term" value="F:metallocarboxypeptidase activity"/>
    <property type="evidence" value="ECO:0007669"/>
    <property type="project" value="InterPro"/>
</dbReference>
<evidence type="ECO:0000256" key="15">
    <source>
        <dbReference type="PROSITE-ProRule" id="PRU01379"/>
    </source>
</evidence>
<evidence type="ECO:0000256" key="5">
    <source>
        <dbReference type="ARBA" id="ARBA00022525"/>
    </source>
</evidence>
<dbReference type="PROSITE" id="PS00133">
    <property type="entry name" value="CARBOXYPEPT_ZN_2"/>
    <property type="match status" value="1"/>
</dbReference>
<keyword evidence="5" id="KW-0964">Secreted</keyword>
<keyword evidence="6" id="KW-0121">Carboxypeptidase</keyword>
<evidence type="ECO:0000256" key="10">
    <source>
        <dbReference type="ARBA" id="ARBA00022833"/>
    </source>
</evidence>
<evidence type="ECO:0000256" key="6">
    <source>
        <dbReference type="ARBA" id="ARBA00022645"/>
    </source>
</evidence>
<dbReference type="GO" id="GO:0008270">
    <property type="term" value="F:zinc ion binding"/>
    <property type="evidence" value="ECO:0007669"/>
    <property type="project" value="InterPro"/>
</dbReference>
<keyword evidence="11" id="KW-0843">Virulence</keyword>
<keyword evidence="13" id="KW-1015">Disulfide bond</keyword>
<dbReference type="InterPro" id="IPR000834">
    <property type="entry name" value="Peptidase_M14"/>
</dbReference>
<evidence type="ECO:0000313" key="18">
    <source>
        <dbReference type="EMBL" id="KAK6346611.1"/>
    </source>
</evidence>
<evidence type="ECO:0000256" key="14">
    <source>
        <dbReference type="ARBA" id="ARBA00081330"/>
    </source>
</evidence>
<evidence type="ECO:0000256" key="13">
    <source>
        <dbReference type="ARBA" id="ARBA00023157"/>
    </source>
</evidence>
<name>A0AAV9UVZ2_9PEZI</name>
<dbReference type="Proteomes" id="UP001375240">
    <property type="component" value="Unassembled WGS sequence"/>
</dbReference>
<evidence type="ECO:0000259" key="17">
    <source>
        <dbReference type="PROSITE" id="PS52035"/>
    </source>
</evidence>
<keyword evidence="7" id="KW-0645">Protease</keyword>
<proteinExistence type="inferred from homology"/>
<dbReference type="Pfam" id="PF00246">
    <property type="entry name" value="Peptidase_M14"/>
    <property type="match status" value="1"/>
</dbReference>
<reference evidence="18 19" key="1">
    <citation type="submission" date="2019-10" db="EMBL/GenBank/DDBJ databases">
        <authorList>
            <person name="Palmer J.M."/>
        </authorList>
    </citation>
    <scope>NUCLEOTIDE SEQUENCE [LARGE SCALE GENOMIC DNA]</scope>
    <source>
        <strain evidence="18 19">TWF696</strain>
    </source>
</reference>
<evidence type="ECO:0000256" key="3">
    <source>
        <dbReference type="ARBA" id="ARBA00004613"/>
    </source>
</evidence>
<evidence type="ECO:0000256" key="7">
    <source>
        <dbReference type="ARBA" id="ARBA00022670"/>
    </source>
</evidence>
<dbReference type="PROSITE" id="PS52035">
    <property type="entry name" value="PEPTIDASE_M14"/>
    <property type="match status" value="1"/>
</dbReference>
<evidence type="ECO:0000313" key="19">
    <source>
        <dbReference type="Proteomes" id="UP001375240"/>
    </source>
</evidence>
<dbReference type="PANTHER" id="PTHR11705">
    <property type="entry name" value="PROTEASE FAMILY M14 CARBOXYPEPTIDASE A,B"/>
    <property type="match status" value="1"/>
</dbReference>
<evidence type="ECO:0000256" key="4">
    <source>
        <dbReference type="ARBA" id="ARBA00005988"/>
    </source>
</evidence>
<comment type="similarity">
    <text evidence="4 15">Belongs to the peptidase M14 family.</text>
</comment>
<dbReference type="FunFam" id="3.40.630.10:FF:000040">
    <property type="entry name" value="zinc carboxypeptidase"/>
    <property type="match status" value="1"/>
</dbReference>
<keyword evidence="10" id="KW-0862">Zinc</keyword>
<protein>
    <recommendedName>
        <fullName evidence="14">Carboxypeptidase M14A</fullName>
    </recommendedName>
</protein>
<evidence type="ECO:0000256" key="9">
    <source>
        <dbReference type="ARBA" id="ARBA00022801"/>
    </source>
</evidence>
<dbReference type="CDD" id="cd03860">
    <property type="entry name" value="M14_CP_A-B_like"/>
    <property type="match status" value="1"/>
</dbReference>
<dbReference type="EMBL" id="JAVHNQ010000005">
    <property type="protein sequence ID" value="KAK6346611.1"/>
    <property type="molecule type" value="Genomic_DNA"/>
</dbReference>
<comment type="caution">
    <text evidence="18">The sequence shown here is derived from an EMBL/GenBank/DDBJ whole genome shotgun (WGS) entry which is preliminary data.</text>
</comment>
<evidence type="ECO:0000256" key="1">
    <source>
        <dbReference type="ARBA" id="ARBA00001947"/>
    </source>
</evidence>
<feature type="domain" description="Peptidase M14" evidence="17">
    <location>
        <begin position="131"/>
        <end position="435"/>
    </location>
</feature>
<dbReference type="GO" id="GO:0006508">
    <property type="term" value="P:proteolysis"/>
    <property type="evidence" value="ECO:0007669"/>
    <property type="project" value="UniProtKB-KW"/>
</dbReference>
<dbReference type="SUPFAM" id="SSF53187">
    <property type="entry name" value="Zn-dependent exopeptidases"/>
    <property type="match status" value="1"/>
</dbReference>
<comment type="subcellular location">
    <subcellularLocation>
        <location evidence="3">Secreted</location>
    </subcellularLocation>
</comment>
<dbReference type="InterPro" id="IPR057247">
    <property type="entry name" value="CARBOXYPEPT_ZN_2"/>
</dbReference>
<dbReference type="PANTHER" id="PTHR11705:SF143">
    <property type="entry name" value="SLL0236 PROTEIN"/>
    <property type="match status" value="1"/>
</dbReference>
<keyword evidence="16" id="KW-0732">Signal</keyword>
<dbReference type="SUPFAM" id="SSF54897">
    <property type="entry name" value="Protease propeptides/inhibitors"/>
    <property type="match status" value="1"/>
</dbReference>
<feature type="chain" id="PRO_5043676223" description="Carboxypeptidase M14A" evidence="16">
    <location>
        <begin position="17"/>
        <end position="435"/>
    </location>
</feature>
<evidence type="ECO:0000256" key="2">
    <source>
        <dbReference type="ARBA" id="ARBA00003091"/>
    </source>
</evidence>
<dbReference type="AlphaFoldDB" id="A0AAV9UVZ2"/>